<proteinExistence type="predicted"/>
<dbReference type="AlphaFoldDB" id="A0A6J7UDB4"/>
<name>A0A6J7UDB4_9ZZZZ</name>
<evidence type="ECO:0000256" key="1">
    <source>
        <dbReference type="SAM" id="MobiDB-lite"/>
    </source>
</evidence>
<feature type="region of interest" description="Disordered" evidence="1">
    <location>
        <begin position="49"/>
        <end position="71"/>
    </location>
</feature>
<accession>A0A6J7UDB4</accession>
<organism evidence="2">
    <name type="scientific">freshwater metagenome</name>
    <dbReference type="NCBI Taxonomy" id="449393"/>
    <lineage>
        <taxon>unclassified sequences</taxon>
        <taxon>metagenomes</taxon>
        <taxon>ecological metagenomes</taxon>
    </lineage>
</organism>
<evidence type="ECO:0000313" key="2">
    <source>
        <dbReference type="EMBL" id="CAB5062916.1"/>
    </source>
</evidence>
<gene>
    <name evidence="2" type="ORF">UFOPK4366_00494</name>
</gene>
<sequence length="71" mass="7737">MVLDDFKYVMPCLIAGPKTETRANIVGLLESHFADPQLVTPTKVKVPSILATKGPPESPLQPPEKSFSFGR</sequence>
<reference evidence="2" key="1">
    <citation type="submission" date="2020-05" db="EMBL/GenBank/DDBJ databases">
        <authorList>
            <person name="Chiriac C."/>
            <person name="Salcher M."/>
            <person name="Ghai R."/>
            <person name="Kavagutti S V."/>
        </authorList>
    </citation>
    <scope>NUCLEOTIDE SEQUENCE</scope>
</reference>
<dbReference type="EMBL" id="CAFBQS010000073">
    <property type="protein sequence ID" value="CAB5062916.1"/>
    <property type="molecule type" value="Genomic_DNA"/>
</dbReference>
<protein>
    <submittedName>
        <fullName evidence="2">Unannotated protein</fullName>
    </submittedName>
</protein>